<dbReference type="InterPro" id="IPR014710">
    <property type="entry name" value="RmlC-like_jellyroll"/>
</dbReference>
<dbReference type="EMBL" id="FTPU01000034">
    <property type="protein sequence ID" value="SIT97883.1"/>
    <property type="molecule type" value="Genomic_DNA"/>
</dbReference>
<dbReference type="STRING" id="1121284.SAMN05660493_02613"/>
<proteinExistence type="predicted"/>
<protein>
    <submittedName>
        <fullName evidence="2">cAMP-binding domain of CRP or a regulatory subunit of cAMP-dependent protein kinases</fullName>
    </submittedName>
</protein>
<feature type="domain" description="Cyclic nucleotide-binding" evidence="1">
    <location>
        <begin position="29"/>
        <end position="114"/>
    </location>
</feature>
<keyword evidence="3" id="KW-1185">Reference proteome</keyword>
<dbReference type="GO" id="GO:0016301">
    <property type="term" value="F:kinase activity"/>
    <property type="evidence" value="ECO:0007669"/>
    <property type="project" value="UniProtKB-KW"/>
</dbReference>
<dbReference type="CDD" id="cd00038">
    <property type="entry name" value="CAP_ED"/>
    <property type="match status" value="1"/>
</dbReference>
<sequence>MLNIKNFFSELVDISDEDWAIFSSKLIRRCFPKKSVILRIGERENFLSFMENGIIRYNIPKLDYDFTFGFAFSNSFVSGYDSFLTQQPSNYNLEAITDCTLWQISYDDLDYIYENTIIGDRIGRKIAESLYVKKMKREQSLLEDSAQKKYEDLLKEQPELILNIPLKYIASYIGIRPQSLSRIRKQIK</sequence>
<reference evidence="3" key="1">
    <citation type="submission" date="2016-10" db="EMBL/GenBank/DDBJ databases">
        <authorList>
            <person name="Varghese N."/>
            <person name="Submissions S."/>
        </authorList>
    </citation>
    <scope>NUCLEOTIDE SEQUENCE [LARGE SCALE GENOMIC DNA]</scope>
    <source>
        <strain evidence="3">DSM 19482</strain>
    </source>
</reference>
<evidence type="ECO:0000313" key="3">
    <source>
        <dbReference type="Proteomes" id="UP000187261"/>
    </source>
</evidence>
<dbReference type="Pfam" id="PF00027">
    <property type="entry name" value="cNMP_binding"/>
    <property type="match status" value="1"/>
</dbReference>
<dbReference type="InterPro" id="IPR018490">
    <property type="entry name" value="cNMP-bd_dom_sf"/>
</dbReference>
<keyword evidence="2" id="KW-0418">Kinase</keyword>
<dbReference type="Gene3D" id="2.60.120.10">
    <property type="entry name" value="Jelly Rolls"/>
    <property type="match status" value="1"/>
</dbReference>
<dbReference type="SUPFAM" id="SSF51206">
    <property type="entry name" value="cAMP-binding domain-like"/>
    <property type="match status" value="1"/>
</dbReference>
<name>A0A1U7Q0D6_9FLAO</name>
<gene>
    <name evidence="2" type="ORF">SAMN05660493_02613</name>
</gene>
<evidence type="ECO:0000259" key="1">
    <source>
        <dbReference type="Pfam" id="PF00027"/>
    </source>
</evidence>
<dbReference type="AlphaFoldDB" id="A0A1U7Q0D6"/>
<dbReference type="InterPro" id="IPR000595">
    <property type="entry name" value="cNMP-bd_dom"/>
</dbReference>
<evidence type="ECO:0000313" key="2">
    <source>
        <dbReference type="EMBL" id="SIT97883.1"/>
    </source>
</evidence>
<organism evidence="2 3">
    <name type="scientific">Epilithonimonas bovis DSM 19482</name>
    <dbReference type="NCBI Taxonomy" id="1121284"/>
    <lineage>
        <taxon>Bacteria</taxon>
        <taxon>Pseudomonadati</taxon>
        <taxon>Bacteroidota</taxon>
        <taxon>Flavobacteriia</taxon>
        <taxon>Flavobacteriales</taxon>
        <taxon>Weeksellaceae</taxon>
        <taxon>Chryseobacterium group</taxon>
        <taxon>Epilithonimonas</taxon>
    </lineage>
</organism>
<keyword evidence="2" id="KW-0808">Transferase</keyword>
<accession>A0A1U7Q0D6</accession>
<dbReference type="Proteomes" id="UP000187261">
    <property type="component" value="Unassembled WGS sequence"/>
</dbReference>
<dbReference type="RefSeq" id="WP_076784003.1">
    <property type="nucleotide sequence ID" value="NZ_FTPU01000034.1"/>
</dbReference>
<dbReference type="OrthoDB" id="663011at2"/>